<accession>A0A4Q2D1H9</accession>
<comment type="subcellular location">
    <subcellularLocation>
        <location evidence="1">Nucleus</location>
    </subcellularLocation>
</comment>
<sequence>SAKKPDMKLSIPEILKAKLVDDWEAVTKNNQIVPLPREPTVEEILHEFQEWVVKNKPATLKEPNLMLPTIISGIQCYFDKALGSNLLYRFERLQYSEIRKRYWTGQDVVVGVTEKEMSCIYGAEHLLRMLVTLPQMIAQTSLDPESVGHIRDYVNELLQYMVRERDRLFLKEYDNAPPAYQNVVRS</sequence>
<dbReference type="EMBL" id="SDEE01001395">
    <property type="protein sequence ID" value="RXW12124.1"/>
    <property type="molecule type" value="Genomic_DNA"/>
</dbReference>
<feature type="domain" description="MRG" evidence="6">
    <location>
        <begin position="2"/>
        <end position="174"/>
    </location>
</feature>
<dbReference type="PROSITE" id="PS51640">
    <property type="entry name" value="MRG"/>
    <property type="match status" value="1"/>
</dbReference>
<evidence type="ECO:0000256" key="5">
    <source>
        <dbReference type="ARBA" id="ARBA00023242"/>
    </source>
</evidence>
<evidence type="ECO:0000256" key="3">
    <source>
        <dbReference type="ARBA" id="ARBA00023015"/>
    </source>
</evidence>
<dbReference type="GO" id="GO:0035267">
    <property type="term" value="C:NuA4 histone acetyltransferase complex"/>
    <property type="evidence" value="ECO:0007669"/>
    <property type="project" value="TreeGrafter"/>
</dbReference>
<organism evidence="7 8">
    <name type="scientific">Candolleomyces aberdarensis</name>
    <dbReference type="NCBI Taxonomy" id="2316362"/>
    <lineage>
        <taxon>Eukaryota</taxon>
        <taxon>Fungi</taxon>
        <taxon>Dikarya</taxon>
        <taxon>Basidiomycota</taxon>
        <taxon>Agaricomycotina</taxon>
        <taxon>Agaricomycetes</taxon>
        <taxon>Agaricomycetidae</taxon>
        <taxon>Agaricales</taxon>
        <taxon>Agaricineae</taxon>
        <taxon>Psathyrellaceae</taxon>
        <taxon>Candolleomyces</taxon>
    </lineage>
</organism>
<keyword evidence="3" id="KW-0805">Transcription regulation</keyword>
<dbReference type="InterPro" id="IPR026541">
    <property type="entry name" value="MRG_dom"/>
</dbReference>
<dbReference type="AlphaFoldDB" id="A0A4Q2D1H9"/>
<reference evidence="7 8" key="1">
    <citation type="submission" date="2019-01" db="EMBL/GenBank/DDBJ databases">
        <title>Draft genome sequence of Psathyrella aberdarensis IHI B618.</title>
        <authorList>
            <person name="Buettner E."/>
            <person name="Kellner H."/>
        </authorList>
    </citation>
    <scope>NUCLEOTIDE SEQUENCE [LARGE SCALE GENOMIC DNA]</scope>
    <source>
        <strain evidence="7 8">IHI B618</strain>
    </source>
</reference>
<dbReference type="InterPro" id="IPR038217">
    <property type="entry name" value="MRG_C_sf"/>
</dbReference>
<dbReference type="PANTHER" id="PTHR10880">
    <property type="entry name" value="MORTALITY FACTOR 4-LIKE PROTEIN"/>
    <property type="match status" value="1"/>
</dbReference>
<gene>
    <name evidence="7" type="ORF">EST38_g13727</name>
</gene>
<proteinExistence type="predicted"/>
<keyword evidence="4" id="KW-0804">Transcription</keyword>
<feature type="non-terminal residue" evidence="7">
    <location>
        <position position="1"/>
    </location>
</feature>
<name>A0A4Q2D1H9_9AGAR</name>
<keyword evidence="8" id="KW-1185">Reference proteome</keyword>
<evidence type="ECO:0000256" key="4">
    <source>
        <dbReference type="ARBA" id="ARBA00023163"/>
    </source>
</evidence>
<dbReference type="GO" id="GO:0032221">
    <property type="term" value="C:Rpd3S complex"/>
    <property type="evidence" value="ECO:0007669"/>
    <property type="project" value="TreeGrafter"/>
</dbReference>
<dbReference type="PANTHER" id="PTHR10880:SF15">
    <property type="entry name" value="MSL COMPLEX SUBUNIT 3"/>
    <property type="match status" value="1"/>
</dbReference>
<dbReference type="InterPro" id="IPR008676">
    <property type="entry name" value="MRG"/>
</dbReference>
<dbReference type="Pfam" id="PF05712">
    <property type="entry name" value="MRG"/>
    <property type="match status" value="1"/>
</dbReference>
<evidence type="ECO:0000313" key="7">
    <source>
        <dbReference type="EMBL" id="RXW12124.1"/>
    </source>
</evidence>
<evidence type="ECO:0000256" key="1">
    <source>
        <dbReference type="ARBA" id="ARBA00004123"/>
    </source>
</evidence>
<dbReference type="GO" id="GO:0006355">
    <property type="term" value="P:regulation of DNA-templated transcription"/>
    <property type="evidence" value="ECO:0007669"/>
    <property type="project" value="InterPro"/>
</dbReference>
<evidence type="ECO:0000259" key="6">
    <source>
        <dbReference type="Pfam" id="PF05712"/>
    </source>
</evidence>
<dbReference type="GO" id="GO:0006325">
    <property type="term" value="P:chromatin organization"/>
    <property type="evidence" value="ECO:0007669"/>
    <property type="project" value="UniProtKB-KW"/>
</dbReference>
<keyword evidence="5" id="KW-0539">Nucleus</keyword>
<evidence type="ECO:0000313" key="8">
    <source>
        <dbReference type="Proteomes" id="UP000290288"/>
    </source>
</evidence>
<evidence type="ECO:0000256" key="2">
    <source>
        <dbReference type="ARBA" id="ARBA00022853"/>
    </source>
</evidence>
<dbReference type="Gene3D" id="1.10.274.30">
    <property type="entry name" value="MRG domain"/>
    <property type="match status" value="1"/>
</dbReference>
<dbReference type="Proteomes" id="UP000290288">
    <property type="component" value="Unassembled WGS sequence"/>
</dbReference>
<dbReference type="STRING" id="2316362.A0A4Q2D1H9"/>
<protein>
    <recommendedName>
        <fullName evidence="6">MRG domain-containing protein</fullName>
    </recommendedName>
</protein>
<keyword evidence="2" id="KW-0156">Chromatin regulator</keyword>
<dbReference type="OrthoDB" id="124855at2759"/>
<comment type="caution">
    <text evidence="7">The sequence shown here is derived from an EMBL/GenBank/DDBJ whole genome shotgun (WGS) entry which is preliminary data.</text>
</comment>